<dbReference type="Proteomes" id="UP000095283">
    <property type="component" value="Unplaced"/>
</dbReference>
<dbReference type="AlphaFoldDB" id="A0A1I7WB07"/>
<name>A0A1I7WB07_HETBA</name>
<reference evidence="2" key="1">
    <citation type="submission" date="2016-11" db="UniProtKB">
        <authorList>
            <consortium name="WormBaseParasite"/>
        </authorList>
    </citation>
    <scope>IDENTIFICATION</scope>
</reference>
<proteinExistence type="predicted"/>
<accession>A0A1I7WB07</accession>
<dbReference type="WBParaSite" id="Hba_01889">
    <property type="protein sequence ID" value="Hba_01889"/>
    <property type="gene ID" value="Hba_01889"/>
</dbReference>
<evidence type="ECO:0000313" key="2">
    <source>
        <dbReference type="WBParaSite" id="Hba_01889"/>
    </source>
</evidence>
<keyword evidence="1" id="KW-1185">Reference proteome</keyword>
<evidence type="ECO:0000313" key="1">
    <source>
        <dbReference type="Proteomes" id="UP000095283"/>
    </source>
</evidence>
<organism evidence="1 2">
    <name type="scientific">Heterorhabditis bacteriophora</name>
    <name type="common">Entomopathogenic nematode worm</name>
    <dbReference type="NCBI Taxonomy" id="37862"/>
    <lineage>
        <taxon>Eukaryota</taxon>
        <taxon>Metazoa</taxon>
        <taxon>Ecdysozoa</taxon>
        <taxon>Nematoda</taxon>
        <taxon>Chromadorea</taxon>
        <taxon>Rhabditida</taxon>
        <taxon>Rhabditina</taxon>
        <taxon>Rhabditomorpha</taxon>
        <taxon>Strongyloidea</taxon>
        <taxon>Heterorhabditidae</taxon>
        <taxon>Heterorhabditis</taxon>
    </lineage>
</organism>
<sequence>MGKVNIILSIAPPNLVSAENRKNAEQLFHNMKKEMNIETATHVLLNDNLSNGEYWSS</sequence>
<protein>
    <submittedName>
        <fullName evidence="2">Peroxide stress protein YaaA</fullName>
    </submittedName>
</protein>